<dbReference type="InterPro" id="IPR001599">
    <property type="entry name" value="Macroglobln_a2"/>
</dbReference>
<dbReference type="InterPro" id="IPR008930">
    <property type="entry name" value="Terpenoid_cyclase/PrenylTrfase"/>
</dbReference>
<sequence length="1712" mass="193624">MLVKIFFSAILPILHVRSSPTYVITAPDVFRVDNDVTVCVDLKDVDDVPMQLSLQQYPNRESTYHSVGFSGSRGINNVTLRIDSTKLGGHSDDVEHAYLVATSSDPRMVLSKESVVLISRESGFIFIQTDKPIYTPDQEIKIRVIPMNEDRLPSSKPVLIDVKNPQGIIVQRWNSTWSRRFVAHTFELPDIPFIGNNWTVEASYADNTAVKTKTVFEVKEYVLPRFSVEIDVGSTEIILPTTDKFDITVKSKYVYGKMVRGQAFVSLGVQVDGRYELCQFRLNEMLSSGQAVFNVSMDDVSQSLHQYWFPDGARLHIEAEVMDQASGHKEKAFDWSIAFALRPIRIAVDETRFYFKPGLNHELHIQTIWVNRHEAKRIPFSLAITTTSRYGISEESPLHRLQTDDTGRFTYNLSTRALDDRIQFRIQTTDLRFLPTQQASLTVDISAMRTTSRAFIGIQATKNGDNIQVNLFTSETYSSNITCMVLAQGKILSSASVTVHGGRHAVIIPIQSAMAPKCRLLAYFIKQTSTGEEIVSDSVELNVEAMCKTKDLTTNVDDDTVLPGGSSILRVSGAPGSTVGFVAVDKAVYLLNNKGLLTKNLLFEEYFKHHTGCGNGGGRSSNQIFQDSGLTVISNTNIRVSRRDDTGCNRISRKRRSSDELTGIIDNHPCCVAGDLFGRNVTGEGECFEEGTSVFNLTGSTGCSKVFYKCCKRYLQNGPQYSGRTGNEGAREYTFRDIDTSPQLQMRSYFPESWLFEEAILDSNGNHSEFLHVPHSITTHVIQAVSLSSADGLCIADSAEILVYQDFFVDVDLPYSIVRMEQTEIRATIYNYRNTTLPCRIYMNTMEAICSSKTSTISVRVNPNDAETVRFPIVPLRAGKHPIEIVVRSVGVGDWVRKMVNVINEGKEERKTVSFWVDPHMQKGRQNSRGDLRVNISHPQTTLGLQETDVDLVLPEETIPGTEQCQAAATGNIMDSVVLTVIDDVDQMLNRIPHGCGEQTMIILAPIVYALKYLHGTNQIQDVHKQRGQRLLSRGIQKLLRFRKTDGSFGIWPHKPSSTWLTAFVLRVLCEAQKYHHVDEQIMCSGVRYILSKQRPDGAFDDESPIYHKEMLGGNVGDISRTAYILISIKECACKPVEAVLDIQRAVSYLETNLFYARRPYSLAITTYALALSNSNRVRTANQLLKLQAKNKLFASTGFNGYRYWEEEIESVGETSPWYRRNSPAINVEVTSYALLAQLQLNDLDYSKNIVEWLLDKRQSSKEFVSTQDTVVALHALSVYNIRTFARDINLNISLSSSTNAQFQRQLVLTQGDAAVQKSVDNVPVNGKLGVVSRGSGVARMDVDVRYNVNVTENDLCKFIVEVFDKPVKLDRLREQGFTPEDLHCDVCGYCTPIDPDSFPEVSDKYSVPDLAPRIRGLSNHRSRRYTVGQQTSKRMVCLEICVSYLGFRQLDMPVVDVGLPTGFRVVQGDLDKLKSSGIADNYEVSKRSVTLYLDNIPSMDDLCLQFRVVKEFDVENLQSAKIEVYDYYQEDERCVKFYSLKYEVAELDIFCSKGNCTCIEDSCAESWDAKLRYNQISRTQLYQRTCNLYDYVVRVEVTNVVASGNHLVFSATVRSVIKQGKGNIQVNDEIEFWVNIRCETDFEVDHYFFVYGKKSIVYTDQRGHLRYRYYLQGETAIFKDYTRTEYGSSSVLRYWGRYLWRLERYIRTRGC</sequence>
<dbReference type="PANTHER" id="PTHR11412">
    <property type="entry name" value="MACROGLOBULIN / COMPLEMENT"/>
    <property type="match status" value="1"/>
</dbReference>
<dbReference type="Gene3D" id="2.20.130.20">
    <property type="match status" value="1"/>
</dbReference>
<dbReference type="OrthoDB" id="6359008at2759"/>
<dbReference type="Pfam" id="PF07677">
    <property type="entry name" value="A2M_recep"/>
    <property type="match status" value="1"/>
</dbReference>
<dbReference type="SUPFAM" id="SSF48239">
    <property type="entry name" value="Terpenoid cyclases/Protein prenyltransferases"/>
    <property type="match status" value="1"/>
</dbReference>
<dbReference type="Gene3D" id="2.60.120.1540">
    <property type="match status" value="1"/>
</dbReference>
<dbReference type="Pfam" id="PF00207">
    <property type="entry name" value="A2M"/>
    <property type="match status" value="1"/>
</dbReference>
<dbReference type="SUPFAM" id="SSF50242">
    <property type="entry name" value="TIMP-like"/>
    <property type="match status" value="1"/>
</dbReference>
<dbReference type="InterPro" id="IPR041555">
    <property type="entry name" value="MG3"/>
</dbReference>
<dbReference type="InterPro" id="IPR002890">
    <property type="entry name" value="MG2"/>
</dbReference>
<dbReference type="Gene3D" id="2.40.50.120">
    <property type="match status" value="1"/>
</dbReference>
<dbReference type="InterPro" id="IPR009048">
    <property type="entry name" value="A-macroglobulin_rcpt-bd"/>
</dbReference>
<dbReference type="InterPro" id="IPR013783">
    <property type="entry name" value="Ig-like_fold"/>
</dbReference>
<dbReference type="CDD" id="cd02896">
    <property type="entry name" value="complement_C3_C4_C5"/>
    <property type="match status" value="1"/>
</dbReference>
<dbReference type="InterPro" id="IPR011626">
    <property type="entry name" value="Alpha-macroglobulin_TED"/>
</dbReference>
<dbReference type="InterPro" id="IPR018933">
    <property type="entry name" value="Netrin_module_non-TIMP"/>
</dbReference>
<dbReference type="PROSITE" id="PS50189">
    <property type="entry name" value="NTR"/>
    <property type="match status" value="1"/>
</dbReference>
<dbReference type="InterPro" id="IPR041425">
    <property type="entry name" value="C3/4/5_MG1"/>
</dbReference>
<dbReference type="Pfam" id="PF17791">
    <property type="entry name" value="MG3"/>
    <property type="match status" value="1"/>
</dbReference>
<dbReference type="SMART" id="SM01419">
    <property type="entry name" value="Thiol-ester_cl"/>
    <property type="match status" value="1"/>
</dbReference>
<dbReference type="Gene3D" id="1.50.10.20">
    <property type="match status" value="1"/>
</dbReference>
<feature type="domain" description="NTR" evidence="6">
    <location>
        <begin position="1564"/>
        <end position="1712"/>
    </location>
</feature>
<dbReference type="Pfam" id="PF07703">
    <property type="entry name" value="A2M_BRD"/>
    <property type="match status" value="1"/>
</dbReference>
<dbReference type="Pfam" id="PF01759">
    <property type="entry name" value="NTR"/>
    <property type="match status" value="1"/>
</dbReference>
<feature type="signal peptide" evidence="5">
    <location>
        <begin position="1"/>
        <end position="18"/>
    </location>
</feature>
<keyword evidence="4" id="KW-1015">Disulfide bond</keyword>
<dbReference type="InterPro" id="IPR001134">
    <property type="entry name" value="Netrin_domain"/>
</dbReference>
<accession>A0A8W8KD47</accession>
<dbReference type="PROSITE" id="PS00477">
    <property type="entry name" value="ALPHA_2_MACROGLOBULIN"/>
    <property type="match status" value="1"/>
</dbReference>
<evidence type="ECO:0000256" key="1">
    <source>
        <dbReference type="ARBA" id="ARBA00004613"/>
    </source>
</evidence>
<organism evidence="7 8">
    <name type="scientific">Magallana gigas</name>
    <name type="common">Pacific oyster</name>
    <name type="synonym">Crassostrea gigas</name>
    <dbReference type="NCBI Taxonomy" id="29159"/>
    <lineage>
        <taxon>Eukaryota</taxon>
        <taxon>Metazoa</taxon>
        <taxon>Spiralia</taxon>
        <taxon>Lophotrochozoa</taxon>
        <taxon>Mollusca</taxon>
        <taxon>Bivalvia</taxon>
        <taxon>Autobranchia</taxon>
        <taxon>Pteriomorphia</taxon>
        <taxon>Ostreida</taxon>
        <taxon>Ostreoidea</taxon>
        <taxon>Ostreidae</taxon>
        <taxon>Magallana</taxon>
    </lineage>
</organism>
<feature type="chain" id="PRO_5036442688" description="NTR domain-containing protein" evidence="5">
    <location>
        <begin position="19"/>
        <end position="1712"/>
    </location>
</feature>
<dbReference type="GO" id="GO:0005615">
    <property type="term" value="C:extracellular space"/>
    <property type="evidence" value="ECO:0007669"/>
    <property type="project" value="InterPro"/>
</dbReference>
<dbReference type="Gene3D" id="2.60.40.1940">
    <property type="match status" value="1"/>
</dbReference>
<dbReference type="OMA" id="FGTWTIE"/>
<dbReference type="EnsemblMetazoa" id="G22987.1">
    <property type="protein sequence ID" value="G22987.1:cds"/>
    <property type="gene ID" value="G22987"/>
</dbReference>
<dbReference type="SMART" id="SM01360">
    <property type="entry name" value="A2M"/>
    <property type="match status" value="1"/>
</dbReference>
<dbReference type="InterPro" id="IPR019742">
    <property type="entry name" value="MacrogloblnA2_CS"/>
</dbReference>
<protein>
    <recommendedName>
        <fullName evidence="6">NTR domain-containing protein</fullName>
    </recommendedName>
</protein>
<dbReference type="InterPro" id="IPR008993">
    <property type="entry name" value="TIMP-like_OB-fold"/>
</dbReference>
<dbReference type="Proteomes" id="UP000005408">
    <property type="component" value="Unassembled WGS sequence"/>
</dbReference>
<evidence type="ECO:0000256" key="2">
    <source>
        <dbReference type="ARBA" id="ARBA00022525"/>
    </source>
</evidence>
<dbReference type="SMART" id="SM01361">
    <property type="entry name" value="A2M_recep"/>
    <property type="match status" value="1"/>
</dbReference>
<evidence type="ECO:0000259" key="6">
    <source>
        <dbReference type="PROSITE" id="PS50189"/>
    </source>
</evidence>
<reference evidence="7" key="1">
    <citation type="submission" date="2022-08" db="UniProtKB">
        <authorList>
            <consortium name="EnsemblMetazoa"/>
        </authorList>
    </citation>
    <scope>IDENTIFICATION</scope>
    <source>
        <strain evidence="7">05x7-T-G4-1.051#20</strain>
    </source>
</reference>
<dbReference type="SMART" id="SM01359">
    <property type="entry name" value="A2M_N_2"/>
    <property type="match status" value="1"/>
</dbReference>
<proteinExistence type="predicted"/>
<keyword evidence="8" id="KW-1185">Reference proteome</keyword>
<evidence type="ECO:0000313" key="8">
    <source>
        <dbReference type="Proteomes" id="UP000005408"/>
    </source>
</evidence>
<evidence type="ECO:0000256" key="4">
    <source>
        <dbReference type="ARBA" id="ARBA00023157"/>
    </source>
</evidence>
<dbReference type="Gene3D" id="2.60.40.10">
    <property type="entry name" value="Immunoglobulins"/>
    <property type="match status" value="2"/>
</dbReference>
<evidence type="ECO:0000256" key="3">
    <source>
        <dbReference type="ARBA" id="ARBA00022966"/>
    </source>
</evidence>
<dbReference type="Gene3D" id="2.60.40.1930">
    <property type="match status" value="3"/>
</dbReference>
<dbReference type="SMR" id="A0A8W8KD47"/>
<evidence type="ECO:0000256" key="5">
    <source>
        <dbReference type="SAM" id="SignalP"/>
    </source>
</evidence>
<dbReference type="InterPro" id="IPR036595">
    <property type="entry name" value="A-macroglobulin_rcpt-bd_sf"/>
</dbReference>
<comment type="subcellular location">
    <subcellularLocation>
        <location evidence="1">Secreted</location>
    </subcellularLocation>
</comment>
<dbReference type="Pfam" id="PF01835">
    <property type="entry name" value="MG2"/>
    <property type="match status" value="1"/>
</dbReference>
<dbReference type="Gene3D" id="6.20.50.160">
    <property type="match status" value="1"/>
</dbReference>
<name>A0A8W8KD47_MAGGI</name>
<dbReference type="InterPro" id="IPR011625">
    <property type="entry name" value="A2M_N_BRD"/>
</dbReference>
<dbReference type="InterPro" id="IPR050473">
    <property type="entry name" value="A2M/Complement_sys"/>
</dbReference>
<dbReference type="InterPro" id="IPR047565">
    <property type="entry name" value="Alpha-macroglob_thiol-ester_cl"/>
</dbReference>
<dbReference type="GO" id="GO:0004866">
    <property type="term" value="F:endopeptidase inhibitor activity"/>
    <property type="evidence" value="ECO:0007669"/>
    <property type="project" value="InterPro"/>
</dbReference>
<dbReference type="Gene3D" id="2.60.40.690">
    <property type="entry name" value="Alpha-macroglobulin, receptor-binding domain"/>
    <property type="match status" value="1"/>
</dbReference>
<evidence type="ECO:0000313" key="7">
    <source>
        <dbReference type="EnsemblMetazoa" id="G22987.1:cds"/>
    </source>
</evidence>
<dbReference type="SUPFAM" id="SSF49410">
    <property type="entry name" value="Alpha-macroglobulin receptor domain"/>
    <property type="match status" value="1"/>
</dbReference>
<dbReference type="Pfam" id="PF17790">
    <property type="entry name" value="MG1"/>
    <property type="match status" value="1"/>
</dbReference>
<keyword evidence="3" id="KW-0882">Thioester bond</keyword>
<dbReference type="Pfam" id="PF07678">
    <property type="entry name" value="TED_complement"/>
    <property type="match status" value="1"/>
</dbReference>
<keyword evidence="2" id="KW-0964">Secreted</keyword>
<keyword evidence="5" id="KW-0732">Signal</keyword>
<dbReference type="PANTHER" id="PTHR11412:SF166">
    <property type="entry name" value="NTR DOMAIN-CONTAINING PROTEIN"/>
    <property type="match status" value="1"/>
</dbReference>